<evidence type="ECO:0000313" key="2">
    <source>
        <dbReference type="EMBL" id="ORY73458.1"/>
    </source>
</evidence>
<protein>
    <submittedName>
        <fullName evidence="2">Uncharacterized protein</fullName>
    </submittedName>
</protein>
<keyword evidence="3" id="KW-1185">Reference proteome</keyword>
<feature type="non-terminal residue" evidence="2">
    <location>
        <position position="1"/>
    </location>
</feature>
<gene>
    <name evidence="2" type="ORF">BCR37DRAFT_384760</name>
</gene>
<keyword evidence="1" id="KW-0812">Transmembrane</keyword>
<evidence type="ECO:0000313" key="3">
    <source>
        <dbReference type="Proteomes" id="UP000193685"/>
    </source>
</evidence>
<organism evidence="2 3">
    <name type="scientific">Protomyces lactucae-debilis</name>
    <dbReference type="NCBI Taxonomy" id="2754530"/>
    <lineage>
        <taxon>Eukaryota</taxon>
        <taxon>Fungi</taxon>
        <taxon>Dikarya</taxon>
        <taxon>Ascomycota</taxon>
        <taxon>Taphrinomycotina</taxon>
        <taxon>Taphrinomycetes</taxon>
        <taxon>Taphrinales</taxon>
        <taxon>Protomycetaceae</taxon>
        <taxon>Protomyces</taxon>
    </lineage>
</organism>
<sequence length="151" mass="17085">SLSSSHTRFAHLLSRDQPASFKWWIVTIALTALLLPLGVLVAGHVANVYLNKDLPPSAEVLAARNHTEIIQHKLEKLKGRQSFLLYAITPRLVVLVGQQLGEAINTLIKLFELELDDFRMVAYSQKFCRGRQVLIQIDISYVPYDCDADRE</sequence>
<dbReference type="EMBL" id="MCFI01000034">
    <property type="protein sequence ID" value="ORY73458.1"/>
    <property type="molecule type" value="Genomic_DNA"/>
</dbReference>
<feature type="transmembrane region" description="Helical" evidence="1">
    <location>
        <begin position="21"/>
        <end position="46"/>
    </location>
</feature>
<reference evidence="2 3" key="1">
    <citation type="submission" date="2016-07" db="EMBL/GenBank/DDBJ databases">
        <title>Pervasive Adenine N6-methylation of Active Genes in Fungi.</title>
        <authorList>
            <consortium name="DOE Joint Genome Institute"/>
            <person name="Mondo S.J."/>
            <person name="Dannebaum R.O."/>
            <person name="Kuo R.C."/>
            <person name="Labutti K."/>
            <person name="Haridas S."/>
            <person name="Kuo A."/>
            <person name="Salamov A."/>
            <person name="Ahrendt S.R."/>
            <person name="Lipzen A."/>
            <person name="Sullivan W."/>
            <person name="Andreopoulos W.B."/>
            <person name="Clum A."/>
            <person name="Lindquist E."/>
            <person name="Daum C."/>
            <person name="Ramamoorthy G.K."/>
            <person name="Gryganskyi A."/>
            <person name="Culley D."/>
            <person name="Magnuson J.K."/>
            <person name="James T.Y."/>
            <person name="O'Malley M.A."/>
            <person name="Stajich J.E."/>
            <person name="Spatafora J.W."/>
            <person name="Visel A."/>
            <person name="Grigoriev I.V."/>
        </authorList>
    </citation>
    <scope>NUCLEOTIDE SEQUENCE [LARGE SCALE GENOMIC DNA]</scope>
    <source>
        <strain evidence="2 3">12-1054</strain>
    </source>
</reference>
<keyword evidence="1" id="KW-0472">Membrane</keyword>
<dbReference type="GeneID" id="63786891"/>
<accession>A0A1Y2EPK9</accession>
<dbReference type="RefSeq" id="XP_040721817.1">
    <property type="nucleotide sequence ID" value="XM_040870292.1"/>
</dbReference>
<dbReference type="AlphaFoldDB" id="A0A1Y2EPK9"/>
<name>A0A1Y2EPK9_PROLT</name>
<comment type="caution">
    <text evidence="2">The sequence shown here is derived from an EMBL/GenBank/DDBJ whole genome shotgun (WGS) entry which is preliminary data.</text>
</comment>
<dbReference type="Proteomes" id="UP000193685">
    <property type="component" value="Unassembled WGS sequence"/>
</dbReference>
<evidence type="ECO:0000256" key="1">
    <source>
        <dbReference type="SAM" id="Phobius"/>
    </source>
</evidence>
<keyword evidence="1" id="KW-1133">Transmembrane helix</keyword>
<proteinExistence type="predicted"/>